<evidence type="ECO:0000313" key="2">
    <source>
        <dbReference type="Proteomes" id="UP000613740"/>
    </source>
</evidence>
<dbReference type="OrthoDB" id="10263956at2759"/>
<evidence type="ECO:0000313" key="1">
    <source>
        <dbReference type="EMBL" id="KAG2449850.1"/>
    </source>
</evidence>
<proteinExistence type="predicted"/>
<name>A0A835WNE1_9CHLO</name>
<dbReference type="Proteomes" id="UP000613740">
    <property type="component" value="Unassembled WGS sequence"/>
</dbReference>
<comment type="caution">
    <text evidence="1">The sequence shown here is derived from an EMBL/GenBank/DDBJ whole genome shotgun (WGS) entry which is preliminary data.</text>
</comment>
<reference evidence="1" key="1">
    <citation type="journal article" date="2020" name="bioRxiv">
        <title>Comparative genomics of Chlamydomonas.</title>
        <authorList>
            <person name="Craig R.J."/>
            <person name="Hasan A.R."/>
            <person name="Ness R.W."/>
            <person name="Keightley P.D."/>
        </authorList>
    </citation>
    <scope>NUCLEOTIDE SEQUENCE</scope>
    <source>
        <strain evidence="1">CCAP 11/173</strain>
    </source>
</reference>
<gene>
    <name evidence="1" type="ORF">HYH02_005373</name>
</gene>
<keyword evidence="2" id="KW-1185">Reference proteome</keyword>
<sequence length="219" mass="24135">MTWKTSSGERVLLPKEANLFCSCIATAIDFADDGESGLLNYGDPLIQAPFEQLGKNEKYAVLEDVTRALLLETPSCPKLTAINESAIYYVYRWLAEQFDDVDSGEEVWGAQVIAALQESGAFEEMEGEEGDEDGGYLPKMGCLDRDRWENGCEALADRILWDRDFEMADLLGHGTKQGIMAFATMDSDYFQPYAGGGGGAARGAKDRLYRLVRRVADAA</sequence>
<dbReference type="AlphaFoldDB" id="A0A835WNE1"/>
<dbReference type="EMBL" id="JAEHOD010000013">
    <property type="protein sequence ID" value="KAG2449850.1"/>
    <property type="molecule type" value="Genomic_DNA"/>
</dbReference>
<accession>A0A835WNE1</accession>
<organism evidence="1 2">
    <name type="scientific">Chlamydomonas schloesseri</name>
    <dbReference type="NCBI Taxonomy" id="2026947"/>
    <lineage>
        <taxon>Eukaryota</taxon>
        <taxon>Viridiplantae</taxon>
        <taxon>Chlorophyta</taxon>
        <taxon>core chlorophytes</taxon>
        <taxon>Chlorophyceae</taxon>
        <taxon>CS clade</taxon>
        <taxon>Chlamydomonadales</taxon>
        <taxon>Chlamydomonadaceae</taxon>
        <taxon>Chlamydomonas</taxon>
    </lineage>
</organism>
<protein>
    <submittedName>
        <fullName evidence="1">Uncharacterized protein</fullName>
    </submittedName>
</protein>